<sequence length="426" mass="47221">MSSTAAIMFKECVLLVIAAALVGCCCGVEMAKILDKPGRSLTSSTLQWVDLQKGQNPPQHALLVSEGGPLWCRARQHANWISGAVVDSVCHIPFINRVFEMEEYEVLVSINESARVVPAEWDRLQAIPSRGIATSNMLLLAIAKTDEGKVLPGYVDVNKRRACLVKDGQYHEQTSAIILTEDEPVHYEVDHVVRDEEHSQLFTTEELVSNTTLINPENENQVVSDILDYTAKEIIYWGRVRGTIIGLETTVTDPSGNIRDITWGIENELDHLVQQKVEFELPAGAGVNVKLIAVMRKYEALYSAKLTAVYGDGERRPRSINGLHMHTHLTELKAHYSRPYYLSNNTEIEGEFLTSEILIHSTTTTTTTTTTVSSGGESTLAEKPQSDSLATTDAENKLQRVVTCLVSSKHHVISVSVQYPGYLLFN</sequence>
<feature type="chain" id="PRO_5043866924" evidence="2">
    <location>
        <begin position="28"/>
        <end position="426"/>
    </location>
</feature>
<accession>A0AAW0X191</accession>
<keyword evidence="2" id="KW-0732">Signal</keyword>
<keyword evidence="4" id="KW-1185">Reference proteome</keyword>
<dbReference type="Proteomes" id="UP001445076">
    <property type="component" value="Unassembled WGS sequence"/>
</dbReference>
<reference evidence="3 4" key="1">
    <citation type="journal article" date="2024" name="BMC Genomics">
        <title>Genome assembly of redclaw crayfish (Cherax quadricarinatus) provides insights into its immune adaptation and hypoxia tolerance.</title>
        <authorList>
            <person name="Liu Z."/>
            <person name="Zheng J."/>
            <person name="Li H."/>
            <person name="Fang K."/>
            <person name="Wang S."/>
            <person name="He J."/>
            <person name="Zhou D."/>
            <person name="Weng S."/>
            <person name="Chi M."/>
            <person name="Gu Z."/>
            <person name="He J."/>
            <person name="Li F."/>
            <person name="Wang M."/>
        </authorList>
    </citation>
    <scope>NUCLEOTIDE SEQUENCE [LARGE SCALE GENOMIC DNA]</scope>
    <source>
        <strain evidence="3">ZL_2023a</strain>
    </source>
</reference>
<feature type="region of interest" description="Disordered" evidence="1">
    <location>
        <begin position="367"/>
        <end position="392"/>
    </location>
</feature>
<protein>
    <submittedName>
        <fullName evidence="3">Uncharacterized protein</fullName>
    </submittedName>
</protein>
<organism evidence="3 4">
    <name type="scientific">Cherax quadricarinatus</name>
    <name type="common">Australian red claw crayfish</name>
    <dbReference type="NCBI Taxonomy" id="27406"/>
    <lineage>
        <taxon>Eukaryota</taxon>
        <taxon>Metazoa</taxon>
        <taxon>Ecdysozoa</taxon>
        <taxon>Arthropoda</taxon>
        <taxon>Crustacea</taxon>
        <taxon>Multicrustacea</taxon>
        <taxon>Malacostraca</taxon>
        <taxon>Eumalacostraca</taxon>
        <taxon>Eucarida</taxon>
        <taxon>Decapoda</taxon>
        <taxon>Pleocyemata</taxon>
        <taxon>Astacidea</taxon>
        <taxon>Parastacoidea</taxon>
        <taxon>Parastacidae</taxon>
        <taxon>Cherax</taxon>
    </lineage>
</organism>
<comment type="caution">
    <text evidence="3">The sequence shown here is derived from an EMBL/GenBank/DDBJ whole genome shotgun (WGS) entry which is preliminary data.</text>
</comment>
<feature type="signal peptide" evidence="2">
    <location>
        <begin position="1"/>
        <end position="27"/>
    </location>
</feature>
<proteinExistence type="predicted"/>
<dbReference type="AlphaFoldDB" id="A0AAW0X191"/>
<evidence type="ECO:0000313" key="4">
    <source>
        <dbReference type="Proteomes" id="UP001445076"/>
    </source>
</evidence>
<evidence type="ECO:0000256" key="1">
    <source>
        <dbReference type="SAM" id="MobiDB-lite"/>
    </source>
</evidence>
<gene>
    <name evidence="3" type="ORF">OTU49_006578</name>
</gene>
<dbReference type="EMBL" id="JARKIK010000054">
    <property type="protein sequence ID" value="KAK8733317.1"/>
    <property type="molecule type" value="Genomic_DNA"/>
</dbReference>
<name>A0AAW0X191_CHEQU</name>
<evidence type="ECO:0000256" key="2">
    <source>
        <dbReference type="SAM" id="SignalP"/>
    </source>
</evidence>
<evidence type="ECO:0000313" key="3">
    <source>
        <dbReference type="EMBL" id="KAK8733317.1"/>
    </source>
</evidence>